<dbReference type="GO" id="GO:0006606">
    <property type="term" value="P:protein import into nucleus"/>
    <property type="evidence" value="ECO:0007669"/>
    <property type="project" value="InterPro"/>
</dbReference>
<dbReference type="Pfam" id="PF01749">
    <property type="entry name" value="IBB"/>
    <property type="match status" value="1"/>
</dbReference>
<feature type="repeat" description="ARM" evidence="1">
    <location>
        <begin position="186"/>
        <end position="214"/>
    </location>
</feature>
<dbReference type="Proteomes" id="UP000683360">
    <property type="component" value="Unassembled WGS sequence"/>
</dbReference>
<evidence type="ECO:0000313" key="3">
    <source>
        <dbReference type="EMBL" id="CAG2204856.1"/>
    </source>
</evidence>
<dbReference type="PANTHER" id="PTHR16356">
    <property type="entry name" value="TRANSMEMBRANE AND COILED-COIL DOMAIN-CONTAINING PROTEIN 6 TMCO6"/>
    <property type="match status" value="1"/>
</dbReference>
<dbReference type="PANTHER" id="PTHR16356:SF1">
    <property type="entry name" value="TRANSMEMBRANE AND COILED-COIL DOMAIN-CONTAINING PROTEIN 6"/>
    <property type="match status" value="1"/>
</dbReference>
<dbReference type="SUPFAM" id="SSF48371">
    <property type="entry name" value="ARM repeat"/>
    <property type="match status" value="1"/>
</dbReference>
<keyword evidence="4" id="KW-1185">Reference proteome</keyword>
<dbReference type="EMBL" id="CAJPWZ010000984">
    <property type="protein sequence ID" value="CAG2204856.1"/>
    <property type="molecule type" value="Genomic_DNA"/>
</dbReference>
<evidence type="ECO:0000259" key="2">
    <source>
        <dbReference type="Pfam" id="PF01749"/>
    </source>
</evidence>
<dbReference type="SMART" id="SM00185">
    <property type="entry name" value="ARM"/>
    <property type="match status" value="6"/>
</dbReference>
<protein>
    <submittedName>
        <fullName evidence="3">KPNA5_6</fullName>
    </submittedName>
</protein>
<dbReference type="InterPro" id="IPR002652">
    <property type="entry name" value="Importin-a_IBB"/>
</dbReference>
<feature type="domain" description="IBB" evidence="2">
    <location>
        <begin position="7"/>
        <end position="49"/>
    </location>
</feature>
<accession>A0A8S3R891</accession>
<comment type="caution">
    <text evidence="3">The sequence shown here is derived from an EMBL/GenBank/DDBJ whole genome shotgun (WGS) entry which is preliminary data.</text>
</comment>
<dbReference type="InterPro" id="IPR032413">
    <property type="entry name" value="Arm_3"/>
</dbReference>
<evidence type="ECO:0000313" key="4">
    <source>
        <dbReference type="Proteomes" id="UP000683360"/>
    </source>
</evidence>
<reference evidence="3" key="1">
    <citation type="submission" date="2021-03" db="EMBL/GenBank/DDBJ databases">
        <authorList>
            <person name="Bekaert M."/>
        </authorList>
    </citation>
    <scope>NUCLEOTIDE SEQUENCE</scope>
</reference>
<proteinExistence type="predicted"/>
<organism evidence="3 4">
    <name type="scientific">Mytilus edulis</name>
    <name type="common">Blue mussel</name>
    <dbReference type="NCBI Taxonomy" id="6550"/>
    <lineage>
        <taxon>Eukaryota</taxon>
        <taxon>Metazoa</taxon>
        <taxon>Spiralia</taxon>
        <taxon>Lophotrochozoa</taxon>
        <taxon>Mollusca</taxon>
        <taxon>Bivalvia</taxon>
        <taxon>Autobranchia</taxon>
        <taxon>Pteriomorphia</taxon>
        <taxon>Mytilida</taxon>
        <taxon>Mytiloidea</taxon>
        <taxon>Mytilidae</taxon>
        <taxon>Mytilinae</taxon>
        <taxon>Mytilus</taxon>
    </lineage>
</organism>
<dbReference type="OrthoDB" id="21522at2759"/>
<evidence type="ECO:0000256" key="1">
    <source>
        <dbReference type="PROSITE-ProRule" id="PRU00259"/>
    </source>
</evidence>
<dbReference type="AlphaFoldDB" id="A0A8S3R891"/>
<dbReference type="InterPro" id="IPR016024">
    <property type="entry name" value="ARM-type_fold"/>
</dbReference>
<dbReference type="PROSITE" id="PS50176">
    <property type="entry name" value="ARM_REPEAT"/>
    <property type="match status" value="1"/>
</dbReference>
<dbReference type="GO" id="GO:0061608">
    <property type="term" value="F:nuclear import signal receptor activity"/>
    <property type="evidence" value="ECO:0007669"/>
    <property type="project" value="InterPro"/>
</dbReference>
<dbReference type="Pfam" id="PF00514">
    <property type="entry name" value="Arm"/>
    <property type="match status" value="1"/>
</dbReference>
<dbReference type="Pfam" id="PF16186">
    <property type="entry name" value="Arm_3"/>
    <property type="match status" value="1"/>
</dbReference>
<gene>
    <name evidence="3" type="ORF">MEDL_19303</name>
</gene>
<dbReference type="InterPro" id="IPR011989">
    <property type="entry name" value="ARM-like"/>
</dbReference>
<name>A0A8S3R891_MYTED</name>
<dbReference type="InterPro" id="IPR000225">
    <property type="entry name" value="Armadillo"/>
</dbReference>
<dbReference type="Gene3D" id="1.25.10.10">
    <property type="entry name" value="Leucine-rich Repeat Variant"/>
    <property type="match status" value="1"/>
</dbReference>
<sequence length="422" mass="46928">MCFTVDRKAQYKHKTDDVDTIRNRNRNEEIALRKEKKDKLLSSKRFRLAEGEEITDEYSISEVKTIAATLKKSGTNTLAALKLLRQAFSQGTVYIDAFISEENIIHTLVGLYTGTNSDLQLEAGWCITNISAGSHDQAMLISKYVAPYLVAYLSSQNFLLQDQSAWALGNLAGDSQECRNMVRAQGVVAPLIKLLQSQHPAVVQSAAFALSNLAKECIEISREMIQGQVISALLPHFIYHPDNVNILSEVSWVFTYLASSGEFSEEIVKNGVLTQIVVLLIQLSEVKPHIATVVTPLLRCLGNLCSGPDEYTVMACENQQLLPVLGTYLSSNHRHVKKETLWVLSNLTTIHGEEICSYLVDNGVLQQVTPVLKSSDGCHVFEECDGVTRLEALDYHNNDTIRHQASELLDVYFYGESQEGDG</sequence>